<organism evidence="2 3">
    <name type="scientific">Pandoraea terrae</name>
    <dbReference type="NCBI Taxonomy" id="1537710"/>
    <lineage>
        <taxon>Bacteria</taxon>
        <taxon>Pseudomonadati</taxon>
        <taxon>Pseudomonadota</taxon>
        <taxon>Betaproteobacteria</taxon>
        <taxon>Burkholderiales</taxon>
        <taxon>Burkholderiaceae</taxon>
        <taxon>Pandoraea</taxon>
    </lineage>
</organism>
<name>A0A5E4Y801_9BURK</name>
<gene>
    <name evidence="2" type="ORF">PTE30175_04228</name>
</gene>
<feature type="compositionally biased region" description="Basic and acidic residues" evidence="1">
    <location>
        <begin position="53"/>
        <end position="62"/>
    </location>
</feature>
<feature type="region of interest" description="Disordered" evidence="1">
    <location>
        <begin position="1"/>
        <end position="68"/>
    </location>
</feature>
<accession>A0A5E4Y801</accession>
<feature type="compositionally biased region" description="Basic and acidic residues" evidence="1">
    <location>
        <begin position="16"/>
        <end position="39"/>
    </location>
</feature>
<protein>
    <submittedName>
        <fullName evidence="2">Transposase</fullName>
    </submittedName>
</protein>
<keyword evidence="3" id="KW-1185">Reference proteome</keyword>
<dbReference type="EMBL" id="CABPRZ010000022">
    <property type="protein sequence ID" value="VVE44473.1"/>
    <property type="molecule type" value="Genomic_DNA"/>
</dbReference>
<reference evidence="2 3" key="1">
    <citation type="submission" date="2019-08" db="EMBL/GenBank/DDBJ databases">
        <authorList>
            <person name="Peeters C."/>
        </authorList>
    </citation>
    <scope>NUCLEOTIDE SEQUENCE [LARGE SCALE GENOMIC DNA]</scope>
    <source>
        <strain evidence="2 3">LMG 30175</strain>
    </source>
</reference>
<proteinExistence type="predicted"/>
<evidence type="ECO:0000313" key="2">
    <source>
        <dbReference type="EMBL" id="VVE44473.1"/>
    </source>
</evidence>
<sequence>MQIESRDNGFSAQTRRWHEEEPVQRETVRQDIARSRSGHDALVGQSQPSEVKGWVDDGKRGVENPLHANPLGVKKQYERQIKELREAYGEAMLESRKKKIAVPAWRGREMIEESPSFGYRTVAHLLEFNKNTVQRVYQLMGWQLR</sequence>
<dbReference type="AlphaFoldDB" id="A0A5E4Y801"/>
<evidence type="ECO:0000256" key="1">
    <source>
        <dbReference type="SAM" id="MobiDB-lite"/>
    </source>
</evidence>
<dbReference type="Proteomes" id="UP000414233">
    <property type="component" value="Unassembled WGS sequence"/>
</dbReference>
<evidence type="ECO:0000313" key="3">
    <source>
        <dbReference type="Proteomes" id="UP000414233"/>
    </source>
</evidence>